<evidence type="ECO:0000313" key="2">
    <source>
        <dbReference type="Proteomes" id="UP000298664"/>
    </source>
</evidence>
<reference evidence="1" key="1">
    <citation type="submission" date="2023-05" db="EMBL/GenBank/DDBJ databases">
        <title>Complete genome sequence of Agrobacterium larrymoorei CFBP5477.</title>
        <authorList>
            <person name="Yen H.-C."/>
            <person name="Chou L."/>
            <person name="Lin Y.-C."/>
            <person name="Lai E.-M."/>
            <person name="Kuo C.-H."/>
        </authorList>
    </citation>
    <scope>NUCLEOTIDE SEQUENCE</scope>
    <source>
        <strain evidence="1">CFBP5477</strain>
    </source>
</reference>
<protein>
    <submittedName>
        <fullName evidence="1">Uncharacterized protein</fullName>
    </submittedName>
</protein>
<organism evidence="1 2">
    <name type="scientific">Agrobacterium larrymoorei</name>
    <dbReference type="NCBI Taxonomy" id="160699"/>
    <lineage>
        <taxon>Bacteria</taxon>
        <taxon>Pseudomonadati</taxon>
        <taxon>Pseudomonadota</taxon>
        <taxon>Alphaproteobacteria</taxon>
        <taxon>Hyphomicrobiales</taxon>
        <taxon>Rhizobiaceae</taxon>
        <taxon>Rhizobium/Agrobacterium group</taxon>
        <taxon>Agrobacterium</taxon>
    </lineage>
</organism>
<evidence type="ECO:0000313" key="1">
    <source>
        <dbReference type="EMBL" id="WHA42555.1"/>
    </source>
</evidence>
<dbReference type="RefSeq" id="WP_234882821.1">
    <property type="nucleotide sequence ID" value="NZ_CP124733.1"/>
</dbReference>
<proteinExistence type="predicted"/>
<gene>
    <name evidence="1" type="ORF">CFBP5477_014090</name>
</gene>
<dbReference type="Proteomes" id="UP000298664">
    <property type="component" value="Chromosome Circular"/>
</dbReference>
<dbReference type="AlphaFoldDB" id="A0AAF0HDK2"/>
<accession>A0AAF0HDK2</accession>
<dbReference type="EMBL" id="CP124733">
    <property type="protein sequence ID" value="WHA42555.1"/>
    <property type="molecule type" value="Genomic_DNA"/>
</dbReference>
<sequence>MLDSEIGALDQSENGVLRTDKPFISVYADDSKLLDGLELRSLIKSGQVDLNFEAAVASSQTVTDPNTDESVIYEGVAATDANFEFHLDLTMRQIADTLADPNNDWAVLFSNLILKFEKAQRSRISGDSNGLRLAAHQLKLTVGAVAEPVRGEPLKDASPLARFFAKCETDLIPRIPEMEKKIALMKAQIEGSNDDLTGAMRRFGMIHSEADAMLLTPSGYDP</sequence>
<name>A0AAF0HDK2_9HYPH</name>